<dbReference type="EnsemblProtists" id="EOD11798">
    <property type="protein sequence ID" value="EOD11798"/>
    <property type="gene ID" value="EMIHUDRAFT_214095"/>
</dbReference>
<reference evidence="3" key="1">
    <citation type="journal article" date="2013" name="Nature">
        <title>Pan genome of the phytoplankton Emiliania underpins its global distribution.</title>
        <authorList>
            <person name="Read B.A."/>
            <person name="Kegel J."/>
            <person name="Klute M.J."/>
            <person name="Kuo A."/>
            <person name="Lefebvre S.C."/>
            <person name="Maumus F."/>
            <person name="Mayer C."/>
            <person name="Miller J."/>
            <person name="Monier A."/>
            <person name="Salamov A."/>
            <person name="Young J."/>
            <person name="Aguilar M."/>
            <person name="Claverie J.M."/>
            <person name="Frickenhaus S."/>
            <person name="Gonzalez K."/>
            <person name="Herman E.K."/>
            <person name="Lin Y.C."/>
            <person name="Napier J."/>
            <person name="Ogata H."/>
            <person name="Sarno A.F."/>
            <person name="Shmutz J."/>
            <person name="Schroeder D."/>
            <person name="de Vargas C."/>
            <person name="Verret F."/>
            <person name="von Dassow P."/>
            <person name="Valentin K."/>
            <person name="Van de Peer Y."/>
            <person name="Wheeler G."/>
            <person name="Dacks J.B."/>
            <person name="Delwiche C.F."/>
            <person name="Dyhrman S.T."/>
            <person name="Glockner G."/>
            <person name="John U."/>
            <person name="Richards T."/>
            <person name="Worden A.Z."/>
            <person name="Zhang X."/>
            <person name="Grigoriev I.V."/>
            <person name="Allen A.E."/>
            <person name="Bidle K."/>
            <person name="Borodovsky M."/>
            <person name="Bowler C."/>
            <person name="Brownlee C."/>
            <person name="Cock J.M."/>
            <person name="Elias M."/>
            <person name="Gladyshev V.N."/>
            <person name="Groth M."/>
            <person name="Guda C."/>
            <person name="Hadaegh A."/>
            <person name="Iglesias-Rodriguez M.D."/>
            <person name="Jenkins J."/>
            <person name="Jones B.M."/>
            <person name="Lawson T."/>
            <person name="Leese F."/>
            <person name="Lindquist E."/>
            <person name="Lobanov A."/>
            <person name="Lomsadze A."/>
            <person name="Malik S.B."/>
            <person name="Marsh M.E."/>
            <person name="Mackinder L."/>
            <person name="Mock T."/>
            <person name="Mueller-Roeber B."/>
            <person name="Pagarete A."/>
            <person name="Parker M."/>
            <person name="Probert I."/>
            <person name="Quesneville H."/>
            <person name="Raines C."/>
            <person name="Rensing S.A."/>
            <person name="Riano-Pachon D.M."/>
            <person name="Richier S."/>
            <person name="Rokitta S."/>
            <person name="Shiraiwa Y."/>
            <person name="Soanes D.M."/>
            <person name="van der Giezen M."/>
            <person name="Wahlund T.M."/>
            <person name="Williams B."/>
            <person name="Wilson W."/>
            <person name="Wolfe G."/>
            <person name="Wurch L.L."/>
        </authorList>
    </citation>
    <scope>NUCLEOTIDE SEQUENCE</scope>
</reference>
<keyword evidence="3" id="KW-1185">Reference proteome</keyword>
<sequence length="1222" mass="132883">MSLEEVEASVASRTALEAELLEAPDERRDKILWRLLRDAVAKLPAAQWRRGREIKTPGEIADGLLGLSNDMLLDGLHSSQELLSLMIEHGGFGEPAAEEVEAREAAVHEASKTAVPSSYGTWQLAQLQQERRAERRAERASQHGEAPPREGITTAYLTQLFYSPRFSSLSSTVRFEQLAAVASHAAETACLTPGSGVAAAPTFIKPPGGRGGEAGAPPGAWEFCTDEAGAELELEVERGGPVPSRRRHGATSPSTLITPGLRRSTGATYSSIAQLELYDEARLHMHTMLEQLPPDQQAARCLAELRYLHGAVAKVLRDVDPSEGVGDEKLWSKQTSRLLRSPHLQTQVQRVLGKLEGVVGLILDSSPGDPLGDDHALDAVVKVLVEEAPVVADFLQVTWCLKLTPRNPLGYLRREKAKQKAAGRRGKPATGSRLEDLRVAAAAKKKERTSRGAAGGSDAASDAAATQLLSTLAPLTVVAEAVSPCGTGTGSDGTQPTQHPAAAAALGLLQFAAGFGLVMCQQCESVPVHEDCCTAAFAPIRPPLPVPAGTALCPRCAEALREAVEDGGEDPPHDVEAAFGALSAEEPSLLVRVQRAGRGHAAAAVIDDHRTKLERAHGATDEQLAAEDEAEFVALRGHLSALAAVEHLRGSSPDADAAEAALQSLRSQPGVDDELVSDVALVVRKCRQGYVLSAPLRAFRVRTVECRVRAFALGPLRDALGIEAAPAGGTMADDGEAEEEADEEECSTDADARSRGWRDRSRRLAEALFVLAFNQMIGNQATMPNLKQLFRLLSRFMHEPDRLASLRSRMRWSAPRGAEKPWLRLRAVRLRYSDRAVAARAELDVVQSSDNASFWNMVAPGVGLTERINLCSWTALGEWHMHPFGGRDASGRELSRKVGRFLVTNDGSAGSFRHVVVPRRGRGELSSTHLRLRLPDDRGLYDSLELTPYDGTVTHAVLLAPTAVNLSEAPTMLTHQSEAEMLEHAIHEEWAGTMQLLIFDHGALDNGPAEGLLSYSKSVHWPQWTDDKSELRVDHVFPTAPVAEDSLSSEGQAAVVIEEGLRHNQTYPGYFNRLPEGDGHRIFHQGDVGTEKVTLGLLRRARQALYRATLDVRDPRSAKFESEQAARAAVRFFSMLAMPDHLHAPLHNGMALVKGFFIPHWKVASLDQIKVLLGLSGIRPSKEGESYRPKRRLLRVYMLAYNKMLIRRFHTDPEYVPPCHEQ</sequence>
<evidence type="ECO:0000313" key="2">
    <source>
        <dbReference type="EnsemblProtists" id="EOD11798"/>
    </source>
</evidence>
<feature type="compositionally biased region" description="Basic residues" evidence="1">
    <location>
        <begin position="415"/>
        <end position="427"/>
    </location>
</feature>
<dbReference type="AlphaFoldDB" id="A0A0D3IKL3"/>
<dbReference type="RefSeq" id="XP_005764227.1">
    <property type="nucleotide sequence ID" value="XM_005764170.1"/>
</dbReference>
<feature type="compositionally biased region" description="Acidic residues" evidence="1">
    <location>
        <begin position="733"/>
        <end position="748"/>
    </location>
</feature>
<dbReference type="GeneID" id="17258019"/>
<dbReference type="PaxDb" id="2903-EOD11798"/>
<reference evidence="2" key="2">
    <citation type="submission" date="2024-10" db="UniProtKB">
        <authorList>
            <consortium name="EnsemblProtists"/>
        </authorList>
    </citation>
    <scope>IDENTIFICATION</scope>
</reference>
<dbReference type="Proteomes" id="UP000013827">
    <property type="component" value="Unassembled WGS sequence"/>
</dbReference>
<evidence type="ECO:0000256" key="1">
    <source>
        <dbReference type="SAM" id="MobiDB-lite"/>
    </source>
</evidence>
<feature type="region of interest" description="Disordered" evidence="1">
    <location>
        <begin position="414"/>
        <end position="459"/>
    </location>
</feature>
<evidence type="ECO:0000313" key="3">
    <source>
        <dbReference type="Proteomes" id="UP000013827"/>
    </source>
</evidence>
<organism evidence="2 3">
    <name type="scientific">Emiliania huxleyi (strain CCMP1516)</name>
    <dbReference type="NCBI Taxonomy" id="280463"/>
    <lineage>
        <taxon>Eukaryota</taxon>
        <taxon>Haptista</taxon>
        <taxon>Haptophyta</taxon>
        <taxon>Prymnesiophyceae</taxon>
        <taxon>Isochrysidales</taxon>
        <taxon>Noelaerhabdaceae</taxon>
        <taxon>Emiliania</taxon>
    </lineage>
</organism>
<feature type="region of interest" description="Disordered" evidence="1">
    <location>
        <begin position="728"/>
        <end position="754"/>
    </location>
</feature>
<proteinExistence type="predicted"/>
<protein>
    <submittedName>
        <fullName evidence="2">Uncharacterized protein</fullName>
    </submittedName>
</protein>
<feature type="region of interest" description="Disordered" evidence="1">
    <location>
        <begin position="238"/>
        <end position="261"/>
    </location>
</feature>
<accession>A0A0D3IKL3</accession>
<dbReference type="HOGENOM" id="CLU_268582_0_0_1"/>
<name>A0A0D3IKL3_EMIH1</name>
<dbReference type="KEGG" id="ehx:EMIHUDRAFT_214095"/>